<dbReference type="InterPro" id="IPR053925">
    <property type="entry name" value="RecX_HTH_3rd"/>
</dbReference>
<gene>
    <name evidence="5" type="primary">recX</name>
    <name evidence="9" type="ORF">RM573_08760</name>
</gene>
<accession>A0ABU3A0I6</accession>
<evidence type="ECO:0000313" key="10">
    <source>
        <dbReference type="Proteomes" id="UP001266357"/>
    </source>
</evidence>
<organism evidence="9 10">
    <name type="scientific">Thalassotalea castellviae</name>
    <dbReference type="NCBI Taxonomy" id="3075612"/>
    <lineage>
        <taxon>Bacteria</taxon>
        <taxon>Pseudomonadati</taxon>
        <taxon>Pseudomonadota</taxon>
        <taxon>Gammaproteobacteria</taxon>
        <taxon>Alteromonadales</taxon>
        <taxon>Colwelliaceae</taxon>
        <taxon>Thalassotalea</taxon>
    </lineage>
</organism>
<proteinExistence type="inferred from homology"/>
<dbReference type="PANTHER" id="PTHR33602">
    <property type="entry name" value="REGULATORY PROTEIN RECX FAMILY PROTEIN"/>
    <property type="match status" value="1"/>
</dbReference>
<evidence type="ECO:0000259" key="8">
    <source>
        <dbReference type="Pfam" id="PF21982"/>
    </source>
</evidence>
<evidence type="ECO:0000313" key="9">
    <source>
        <dbReference type="EMBL" id="MDT0603685.1"/>
    </source>
</evidence>
<evidence type="ECO:0000256" key="4">
    <source>
        <dbReference type="ARBA" id="ARBA00022490"/>
    </source>
</evidence>
<reference evidence="9 10" key="1">
    <citation type="submission" date="2023-09" db="EMBL/GenBank/DDBJ databases">
        <authorList>
            <person name="Rey-Velasco X."/>
        </authorList>
    </citation>
    <scope>NUCLEOTIDE SEQUENCE [LARGE SCALE GENOMIC DNA]</scope>
    <source>
        <strain evidence="9 10">W431</strain>
    </source>
</reference>
<protein>
    <recommendedName>
        <fullName evidence="3 5">Regulatory protein RecX</fullName>
    </recommendedName>
</protein>
<feature type="domain" description="RecX third three-helical" evidence="7">
    <location>
        <begin position="104"/>
        <end position="142"/>
    </location>
</feature>
<dbReference type="InterPro" id="IPR003783">
    <property type="entry name" value="Regulatory_RecX"/>
</dbReference>
<dbReference type="Gene3D" id="1.10.10.10">
    <property type="entry name" value="Winged helix-like DNA-binding domain superfamily/Winged helix DNA-binding domain"/>
    <property type="match status" value="3"/>
</dbReference>
<comment type="function">
    <text evidence="5">Modulates RecA activity.</text>
</comment>
<dbReference type="InterPro" id="IPR036388">
    <property type="entry name" value="WH-like_DNA-bd_sf"/>
</dbReference>
<comment type="caution">
    <text evidence="9">The sequence shown here is derived from an EMBL/GenBank/DDBJ whole genome shotgun (WGS) entry which is preliminary data.</text>
</comment>
<dbReference type="PANTHER" id="PTHR33602:SF1">
    <property type="entry name" value="REGULATORY PROTEIN RECX FAMILY PROTEIN"/>
    <property type="match status" value="1"/>
</dbReference>
<evidence type="ECO:0000256" key="1">
    <source>
        <dbReference type="ARBA" id="ARBA00004496"/>
    </source>
</evidence>
<sequence length="150" mass="17771">MNKAILHKGIDLLSRREHSELELRNKLRLREFQDSEITPVIDFLVENDYLNEARFADSVYRTRLNKGYGKRFIENELAQKGVSSRDINAAAQALEINWYHQVEVVYKKRFNHAPITEQKDKAKRIRFLQYRGFSTDEIFTVINEEEHNDG</sequence>
<comment type="similarity">
    <text evidence="2 5">Belongs to the RecX family.</text>
</comment>
<evidence type="ECO:0000256" key="3">
    <source>
        <dbReference type="ARBA" id="ARBA00018111"/>
    </source>
</evidence>
<evidence type="ECO:0000259" key="6">
    <source>
        <dbReference type="Pfam" id="PF02631"/>
    </source>
</evidence>
<dbReference type="InterPro" id="IPR053924">
    <property type="entry name" value="RecX_HTH_2nd"/>
</dbReference>
<dbReference type="InterPro" id="IPR053926">
    <property type="entry name" value="RecX_HTH_1st"/>
</dbReference>
<evidence type="ECO:0000256" key="2">
    <source>
        <dbReference type="ARBA" id="ARBA00009695"/>
    </source>
</evidence>
<comment type="subcellular location">
    <subcellularLocation>
        <location evidence="1 5">Cytoplasm</location>
    </subcellularLocation>
</comment>
<keyword evidence="10" id="KW-1185">Reference proteome</keyword>
<dbReference type="Proteomes" id="UP001266357">
    <property type="component" value="Unassembled WGS sequence"/>
</dbReference>
<dbReference type="HAMAP" id="MF_01114">
    <property type="entry name" value="RecX"/>
    <property type="match status" value="1"/>
</dbReference>
<dbReference type="Pfam" id="PF21982">
    <property type="entry name" value="RecX_HTH1"/>
    <property type="match status" value="1"/>
</dbReference>
<dbReference type="EMBL" id="JAVRIF010000003">
    <property type="protein sequence ID" value="MDT0603685.1"/>
    <property type="molecule type" value="Genomic_DNA"/>
</dbReference>
<dbReference type="RefSeq" id="WP_311580311.1">
    <property type="nucleotide sequence ID" value="NZ_JAVRIF010000003.1"/>
</dbReference>
<dbReference type="Pfam" id="PF02631">
    <property type="entry name" value="RecX_HTH2"/>
    <property type="match status" value="1"/>
</dbReference>
<name>A0ABU3A0I6_9GAMM</name>
<keyword evidence="4 5" id="KW-0963">Cytoplasm</keyword>
<evidence type="ECO:0000256" key="5">
    <source>
        <dbReference type="HAMAP-Rule" id="MF_01114"/>
    </source>
</evidence>
<evidence type="ECO:0000259" key="7">
    <source>
        <dbReference type="Pfam" id="PF21981"/>
    </source>
</evidence>
<dbReference type="Pfam" id="PF21981">
    <property type="entry name" value="RecX_HTH3"/>
    <property type="match status" value="1"/>
</dbReference>
<feature type="domain" description="RecX first three-helical" evidence="8">
    <location>
        <begin position="8"/>
        <end position="44"/>
    </location>
</feature>
<feature type="domain" description="RecX second three-helical" evidence="6">
    <location>
        <begin position="51"/>
        <end position="90"/>
    </location>
</feature>